<dbReference type="EMBL" id="JACBKZ010000014">
    <property type="protein sequence ID" value="KAF5932889.1"/>
    <property type="molecule type" value="Genomic_DNA"/>
</dbReference>
<proteinExistence type="predicted"/>
<feature type="region of interest" description="Disordered" evidence="1">
    <location>
        <begin position="1"/>
        <end position="30"/>
    </location>
</feature>
<reference evidence="2 3" key="2">
    <citation type="submission" date="2020-07" db="EMBL/GenBank/DDBJ databases">
        <title>Genome assembly of wild tea tree DASZ reveals pedigree and selection history of tea varieties.</title>
        <authorList>
            <person name="Zhang W."/>
        </authorList>
    </citation>
    <scope>NUCLEOTIDE SEQUENCE [LARGE SCALE GENOMIC DNA]</scope>
    <source>
        <strain evidence="3">cv. G240</strain>
        <tissue evidence="2">Leaf</tissue>
    </source>
</reference>
<organism evidence="2 3">
    <name type="scientific">Camellia sinensis</name>
    <name type="common">Tea plant</name>
    <name type="synonym">Thea sinensis</name>
    <dbReference type="NCBI Taxonomy" id="4442"/>
    <lineage>
        <taxon>Eukaryota</taxon>
        <taxon>Viridiplantae</taxon>
        <taxon>Streptophyta</taxon>
        <taxon>Embryophyta</taxon>
        <taxon>Tracheophyta</taxon>
        <taxon>Spermatophyta</taxon>
        <taxon>Magnoliopsida</taxon>
        <taxon>eudicotyledons</taxon>
        <taxon>Gunneridae</taxon>
        <taxon>Pentapetalae</taxon>
        <taxon>asterids</taxon>
        <taxon>Ericales</taxon>
        <taxon>Theaceae</taxon>
        <taxon>Camellia</taxon>
    </lineage>
</organism>
<protein>
    <submittedName>
        <fullName evidence="2">Uncharacterized protein</fullName>
    </submittedName>
</protein>
<evidence type="ECO:0000313" key="3">
    <source>
        <dbReference type="Proteomes" id="UP000593564"/>
    </source>
</evidence>
<feature type="compositionally biased region" description="Basic and acidic residues" evidence="1">
    <location>
        <begin position="9"/>
        <end position="21"/>
    </location>
</feature>
<keyword evidence="3" id="KW-1185">Reference proteome</keyword>
<dbReference type="Proteomes" id="UP000593564">
    <property type="component" value="Unassembled WGS sequence"/>
</dbReference>
<gene>
    <name evidence="2" type="ORF">HYC85_029060</name>
</gene>
<sequence>MSGRYLRPLHLDQGEPSGKDAKKGKKKETKEDVVLKQLKKIQADISNWSLPMASREHLQAMLSTLSKAKLSINTTSDQLVSMIMPGKTIPTMTFSDKELPHEHLNHNKPLYVWR</sequence>
<accession>A0A7J7FX64</accession>
<evidence type="ECO:0000256" key="1">
    <source>
        <dbReference type="SAM" id="MobiDB-lite"/>
    </source>
</evidence>
<dbReference type="AlphaFoldDB" id="A0A7J7FX64"/>
<evidence type="ECO:0000313" key="2">
    <source>
        <dbReference type="EMBL" id="KAF5932889.1"/>
    </source>
</evidence>
<name>A0A7J7FX64_CAMSI</name>
<reference evidence="3" key="1">
    <citation type="journal article" date="2020" name="Nat. Commun.">
        <title>Genome assembly of wild tea tree DASZ reveals pedigree and selection history of tea varieties.</title>
        <authorList>
            <person name="Zhang W."/>
            <person name="Zhang Y."/>
            <person name="Qiu H."/>
            <person name="Guo Y."/>
            <person name="Wan H."/>
            <person name="Zhang X."/>
            <person name="Scossa F."/>
            <person name="Alseekh S."/>
            <person name="Zhang Q."/>
            <person name="Wang P."/>
            <person name="Xu L."/>
            <person name="Schmidt M.H."/>
            <person name="Jia X."/>
            <person name="Li D."/>
            <person name="Zhu A."/>
            <person name="Guo F."/>
            <person name="Chen W."/>
            <person name="Ni D."/>
            <person name="Usadel B."/>
            <person name="Fernie A.R."/>
            <person name="Wen W."/>
        </authorList>
    </citation>
    <scope>NUCLEOTIDE SEQUENCE [LARGE SCALE GENOMIC DNA]</scope>
    <source>
        <strain evidence="3">cv. G240</strain>
    </source>
</reference>
<comment type="caution">
    <text evidence="2">The sequence shown here is derived from an EMBL/GenBank/DDBJ whole genome shotgun (WGS) entry which is preliminary data.</text>
</comment>